<dbReference type="Proteomes" id="UP000185779">
    <property type="component" value="Unassembled WGS sequence"/>
</dbReference>
<evidence type="ECO:0000256" key="2">
    <source>
        <dbReference type="ARBA" id="ARBA00022771"/>
    </source>
</evidence>
<proteinExistence type="inferred from homology"/>
<dbReference type="SMART" id="SM01402">
    <property type="entry name" value="Ribosomal_S27"/>
    <property type="match status" value="1"/>
</dbReference>
<reference evidence="8" key="1">
    <citation type="submission" date="2016-05" db="EMBL/GenBank/DDBJ databases">
        <title>Microbial consortia oxidize butane by reversing methanogenesis.</title>
        <authorList>
            <person name="Laso-Perez R."/>
            <person name="Richter M."/>
            <person name="Wegener G."/>
            <person name="Musat F."/>
        </authorList>
    </citation>
    <scope>NUCLEOTIDE SEQUENCE [LARGE SCALE GENOMIC DNA]</scope>
    <source>
        <strain evidence="8">BOX1</strain>
    </source>
</reference>
<feature type="binding site" evidence="6">
    <location>
        <position position="26"/>
    </location>
    <ligand>
        <name>Zn(2+)</name>
        <dbReference type="ChEBI" id="CHEBI:29105"/>
    </ligand>
</feature>
<dbReference type="GO" id="GO:0003735">
    <property type="term" value="F:structural constituent of ribosome"/>
    <property type="evidence" value="ECO:0007669"/>
    <property type="project" value="InterPro"/>
</dbReference>
<dbReference type="EMBL" id="LYOR01000005">
    <property type="protein sequence ID" value="OFV65972.1"/>
    <property type="molecule type" value="Genomic_DNA"/>
</dbReference>
<evidence type="ECO:0000256" key="4">
    <source>
        <dbReference type="ARBA" id="ARBA00022980"/>
    </source>
</evidence>
<dbReference type="GO" id="GO:1990904">
    <property type="term" value="C:ribonucleoprotein complex"/>
    <property type="evidence" value="ECO:0007669"/>
    <property type="project" value="UniProtKB-KW"/>
</dbReference>
<dbReference type="GO" id="GO:0008270">
    <property type="term" value="F:zinc ion binding"/>
    <property type="evidence" value="ECO:0007669"/>
    <property type="project" value="UniProtKB-UniRule"/>
</dbReference>
<evidence type="ECO:0000313" key="8">
    <source>
        <dbReference type="EMBL" id="OFV65972.1"/>
    </source>
</evidence>
<feature type="domain" description="Small ribosomal subunit protein eS31" evidence="7">
    <location>
        <begin position="5"/>
        <end position="47"/>
    </location>
</feature>
<comment type="caution">
    <text evidence="8">The sequence shown here is derived from an EMBL/GenBank/DDBJ whole genome shotgun (WGS) entry which is preliminary data.</text>
</comment>
<dbReference type="STRING" id="1839936.SBU_001154"/>
<evidence type="ECO:0000313" key="9">
    <source>
        <dbReference type="Proteomes" id="UP000185779"/>
    </source>
</evidence>
<dbReference type="InterPro" id="IPR011332">
    <property type="entry name" value="Ribosomal_zn-bd"/>
</dbReference>
<organism evidence="8 9">
    <name type="scientific">Candidatus Syntropharchaeum butanivorans</name>
    <dbReference type="NCBI Taxonomy" id="1839936"/>
    <lineage>
        <taxon>Archaea</taxon>
        <taxon>Methanobacteriati</taxon>
        <taxon>Methanobacteriota</taxon>
        <taxon>Stenosarchaea group</taxon>
        <taxon>Methanomicrobia</taxon>
        <taxon>Methanosarcinales</taxon>
        <taxon>ANME-2 cluster</taxon>
        <taxon>Candidatus Syntropharchaeum</taxon>
    </lineage>
</organism>
<keyword evidence="1 6" id="KW-0479">Metal-binding</keyword>
<comment type="caution">
    <text evidence="6">Lacks conserved residue(s) required for the propagation of feature annotation.</text>
</comment>
<dbReference type="PATRIC" id="fig|1839936.3.peg.1165"/>
<dbReference type="Gene3D" id="6.20.50.180">
    <property type="match status" value="1"/>
</dbReference>
<comment type="subunit">
    <text evidence="6">Part of the 30S ribosomal subunit.</text>
</comment>
<evidence type="ECO:0000256" key="5">
    <source>
        <dbReference type="ARBA" id="ARBA00023274"/>
    </source>
</evidence>
<feature type="binding site" evidence="6">
    <location>
        <position position="23"/>
    </location>
    <ligand>
        <name>Zn(2+)</name>
        <dbReference type="ChEBI" id="CHEBI:29105"/>
    </ligand>
</feature>
<protein>
    <recommendedName>
        <fullName evidence="6">Small ribosomal subunit protein eS31</fullName>
    </recommendedName>
</protein>
<keyword evidence="3 6" id="KW-0862">Zinc</keyword>
<keyword evidence="2 6" id="KW-0863">Zinc-finger</keyword>
<feature type="binding site" evidence="6">
    <location>
        <position position="41"/>
    </location>
    <ligand>
        <name>Zn(2+)</name>
        <dbReference type="ChEBI" id="CHEBI:29105"/>
    </ligand>
</feature>
<name>A0A1F2P4Q4_9EURY</name>
<dbReference type="HAMAP" id="MF_00777">
    <property type="entry name" value="Ribosomal_eS31"/>
    <property type="match status" value="1"/>
</dbReference>
<keyword evidence="5 6" id="KW-0687">Ribonucleoprotein</keyword>
<dbReference type="NCBIfam" id="NF001669">
    <property type="entry name" value="PRK00432.1"/>
    <property type="match status" value="1"/>
</dbReference>
<comment type="cofactor">
    <cofactor evidence="6">
        <name>Zn(2+)</name>
        <dbReference type="ChEBI" id="CHEBI:29105"/>
    </cofactor>
    <text evidence="6">Binds 1 zinc ion per subunit.</text>
</comment>
<evidence type="ECO:0000256" key="3">
    <source>
        <dbReference type="ARBA" id="ARBA00022833"/>
    </source>
</evidence>
<evidence type="ECO:0000256" key="6">
    <source>
        <dbReference type="HAMAP-Rule" id="MF_00777"/>
    </source>
</evidence>
<keyword evidence="4 6" id="KW-0689">Ribosomal protein</keyword>
<dbReference type="InterPro" id="IPR022845">
    <property type="entry name" value="Ribosomal_eS31_arc"/>
</dbReference>
<evidence type="ECO:0000256" key="1">
    <source>
        <dbReference type="ARBA" id="ARBA00022723"/>
    </source>
</evidence>
<keyword evidence="9" id="KW-1185">Reference proteome</keyword>
<feature type="binding site" evidence="6">
    <location>
        <position position="44"/>
    </location>
    <ligand>
        <name>Zn(2+)</name>
        <dbReference type="ChEBI" id="CHEBI:29105"/>
    </ligand>
</feature>
<sequence length="51" mass="5879">MIVGIHEFYSITEKGVKRMRETCPRCGPGVFLAEHINRKTCGKCGYTEFKR</sequence>
<dbReference type="InterPro" id="IPR002906">
    <property type="entry name" value="Ribosomal_eS31"/>
</dbReference>
<dbReference type="Pfam" id="PF01599">
    <property type="entry name" value="Ribosomal_S27"/>
    <property type="match status" value="1"/>
</dbReference>
<gene>
    <name evidence="6" type="primary">rps27ae</name>
    <name evidence="8" type="ORF">SBU_001154</name>
</gene>
<accession>A0A1F2P4Q4</accession>
<comment type="similarity">
    <text evidence="6">Belongs to the eukaryotic ribosomal protein eS31 family.</text>
</comment>
<dbReference type="SUPFAM" id="SSF57829">
    <property type="entry name" value="Zn-binding ribosomal proteins"/>
    <property type="match status" value="1"/>
</dbReference>
<evidence type="ECO:0000259" key="7">
    <source>
        <dbReference type="SMART" id="SM01402"/>
    </source>
</evidence>
<dbReference type="GO" id="GO:0006412">
    <property type="term" value="P:translation"/>
    <property type="evidence" value="ECO:0007669"/>
    <property type="project" value="UniProtKB-UniRule"/>
</dbReference>
<dbReference type="AlphaFoldDB" id="A0A1F2P4Q4"/>
<dbReference type="GO" id="GO:0005840">
    <property type="term" value="C:ribosome"/>
    <property type="evidence" value="ECO:0007669"/>
    <property type="project" value="UniProtKB-KW"/>
</dbReference>